<dbReference type="InterPro" id="IPR019060">
    <property type="entry name" value="DUF2382"/>
</dbReference>
<dbReference type="Proteomes" id="UP000569951">
    <property type="component" value="Unassembled WGS sequence"/>
</dbReference>
<reference evidence="2 3" key="1">
    <citation type="submission" date="2020-08" db="EMBL/GenBank/DDBJ databases">
        <title>Genomic Encyclopedia of Type Strains, Phase IV (KMG-IV): sequencing the most valuable type-strain genomes for metagenomic binning, comparative biology and taxonomic classification.</title>
        <authorList>
            <person name="Goeker M."/>
        </authorList>
    </citation>
    <scope>NUCLEOTIDE SEQUENCE [LARGE SCALE GENOMIC DNA]</scope>
    <source>
        <strain evidence="2 3">DSM 21458</strain>
    </source>
</reference>
<evidence type="ECO:0000313" key="2">
    <source>
        <dbReference type="EMBL" id="MBB6099960.1"/>
    </source>
</evidence>
<keyword evidence="3" id="KW-1185">Reference proteome</keyword>
<comment type="caution">
    <text evidence="2">The sequence shown here is derived from an EMBL/GenBank/DDBJ whole genome shotgun (WGS) entry which is preliminary data.</text>
</comment>
<name>A0A841I6B1_9DEIO</name>
<gene>
    <name evidence="2" type="ORF">HNR42_003421</name>
</gene>
<accession>A0A841I6B1</accession>
<feature type="domain" description="DUF2382" evidence="1">
    <location>
        <begin position="17"/>
        <end position="128"/>
    </location>
</feature>
<sequence length="133" mass="15411">MNDDQRSAAQAEKVADLELLEERAEISRRTLPAGRVQVRRELERHVETVQVELVREVLVLRLEAGDGPGVVLNGEVLAPGEERRFELYREEAEVVKKVVLSERVEVFKQRVREPRRLEVELKRHRLVVNGEKV</sequence>
<dbReference type="EMBL" id="JACHHG010000018">
    <property type="protein sequence ID" value="MBB6099960.1"/>
    <property type="molecule type" value="Genomic_DNA"/>
</dbReference>
<dbReference type="Pfam" id="PF09557">
    <property type="entry name" value="DUF2382"/>
    <property type="match status" value="1"/>
</dbReference>
<dbReference type="RefSeq" id="WP_183988698.1">
    <property type="nucleotide sequence ID" value="NZ_JACHHG010000018.1"/>
</dbReference>
<proteinExistence type="predicted"/>
<dbReference type="AlphaFoldDB" id="A0A841I6B1"/>
<evidence type="ECO:0000259" key="1">
    <source>
        <dbReference type="Pfam" id="PF09557"/>
    </source>
</evidence>
<evidence type="ECO:0000313" key="3">
    <source>
        <dbReference type="Proteomes" id="UP000569951"/>
    </source>
</evidence>
<organism evidence="2 3">
    <name type="scientific">Deinobacterium chartae</name>
    <dbReference type="NCBI Taxonomy" id="521158"/>
    <lineage>
        <taxon>Bacteria</taxon>
        <taxon>Thermotogati</taxon>
        <taxon>Deinococcota</taxon>
        <taxon>Deinococci</taxon>
        <taxon>Deinococcales</taxon>
        <taxon>Deinococcaceae</taxon>
        <taxon>Deinobacterium</taxon>
    </lineage>
</organism>
<protein>
    <submittedName>
        <fullName evidence="2">Uncharacterized protein (TIGR02271 family)</fullName>
    </submittedName>
</protein>